<dbReference type="PANTHER" id="PTHR21503">
    <property type="entry name" value="F-BOX-CONTAINING HYPOTHETICAL PROTEIN C.ELEGANS"/>
    <property type="match status" value="1"/>
</dbReference>
<dbReference type="EMBL" id="PDUG01000003">
    <property type="protein sequence ID" value="PIC41923.1"/>
    <property type="molecule type" value="Genomic_DNA"/>
</dbReference>
<gene>
    <name evidence="2" type="primary">Cnig_chr_III.g9169</name>
    <name evidence="2" type="ORF">B9Z55_009169</name>
</gene>
<evidence type="ECO:0000259" key="1">
    <source>
        <dbReference type="PROSITE" id="PS50181"/>
    </source>
</evidence>
<feature type="domain" description="F-box" evidence="1">
    <location>
        <begin position="30"/>
        <end position="75"/>
    </location>
</feature>
<proteinExistence type="predicted"/>
<dbReference type="SMART" id="SM00256">
    <property type="entry name" value="FBOX"/>
    <property type="match status" value="2"/>
</dbReference>
<dbReference type="InterPro" id="IPR012885">
    <property type="entry name" value="F-box_Sdz-33"/>
</dbReference>
<dbReference type="PROSITE" id="PS50181">
    <property type="entry name" value="FBOX"/>
    <property type="match status" value="2"/>
</dbReference>
<dbReference type="Pfam" id="PF07735">
    <property type="entry name" value="FBA_2"/>
    <property type="match status" value="1"/>
</dbReference>
<evidence type="ECO:0000313" key="2">
    <source>
        <dbReference type="EMBL" id="PIC41923.1"/>
    </source>
</evidence>
<dbReference type="Pfam" id="PF00646">
    <property type="entry name" value="F-box"/>
    <property type="match status" value="2"/>
</dbReference>
<accession>A0A2G5UR50</accession>
<protein>
    <recommendedName>
        <fullName evidence="1">F-box domain-containing protein</fullName>
    </recommendedName>
</protein>
<dbReference type="InterPro" id="IPR001810">
    <property type="entry name" value="F-box_dom"/>
</dbReference>
<dbReference type="PANTHER" id="PTHR21503:SF8">
    <property type="entry name" value="F-BOX ASSOCIATED DOMAIN-CONTAINING PROTEIN-RELATED"/>
    <property type="match status" value="1"/>
</dbReference>
<reference evidence="3" key="1">
    <citation type="submission" date="2017-10" db="EMBL/GenBank/DDBJ databases">
        <title>Rapid genome shrinkage in a self-fertile nematode reveals novel sperm competition proteins.</title>
        <authorList>
            <person name="Yin D."/>
            <person name="Schwarz E.M."/>
            <person name="Thomas C.G."/>
            <person name="Felde R.L."/>
            <person name="Korf I.F."/>
            <person name="Cutter A.D."/>
            <person name="Schartner C.M."/>
            <person name="Ralston E.J."/>
            <person name="Meyer B.J."/>
            <person name="Haag E.S."/>
        </authorList>
    </citation>
    <scope>NUCLEOTIDE SEQUENCE [LARGE SCALE GENOMIC DNA]</scope>
    <source>
        <strain evidence="3">JU1422</strain>
    </source>
</reference>
<name>A0A2G5UR50_9PELO</name>
<feature type="domain" description="F-box" evidence="1">
    <location>
        <begin position="360"/>
        <end position="409"/>
    </location>
</feature>
<comment type="caution">
    <text evidence="2">The sequence shown here is derived from an EMBL/GenBank/DDBJ whole genome shotgun (WGS) entry which is preliminary data.</text>
</comment>
<dbReference type="Proteomes" id="UP000230233">
    <property type="component" value="Chromosome III"/>
</dbReference>
<dbReference type="AlphaFoldDB" id="A0A2G5UR50"/>
<keyword evidence="3" id="KW-1185">Reference proteome</keyword>
<evidence type="ECO:0000313" key="3">
    <source>
        <dbReference type="Proteomes" id="UP000230233"/>
    </source>
</evidence>
<sequence>MMVFQEFFAGWEYFIKVKLPEKVKSKPKCRFPLLQLPRVVLLECIGNLDVLEIILFSLLSKRSKTIAKLICWNPIDIRLTSPKEQQICLKLSTDPGLEWIIHYRKKMKFIPIHSPWKYPYFQSNLLGPKALHILYLKDDGIEDITQMMEHICEVFRSPIVDMDIVEESIIEWIIKFQPIIRHVCIHKDVILSVESLDRILKNLEVTERFWLASIALDEYFQYKEPIPFRCIIINNSYWLTLTSILNANNSVIFLHDSKLTPTNINTILKEWQKGFKLRNLEYMEIDISTPLDRRRCKREIFKNLNLTVADENNGRPTRVKIYDENIYTLPRLPTVRNIIRSDGMILSIFGHYKVSEKLQTMKLSIFPYVVQNEILDNLKISELLLLSFVSKNMKKLIKSSQINTRFKNIKQIEYNNHGYPGVVHIPFTPMSDNILEFRERRDYETDDEFFQLNVSGNVMHFQLHYRYYFPQVYLSHPCDKDSAIVSFHYYFLDFFGDTVEYLYRENYKKFIPRLPQISLCLSFWSRQDYFRPENKLDRIRDIENFLASSPVLKRIDGMNLHSPERFSPESKFYQAESIILGLDANLVPDFLRHFQGRQTNIICDRWENLDLTEFMNRWKSGEGSRNLEYLNIRSRDIPRNEVLNSIGVKHIDESKTPPTHTLPKLLHSGFGPNTDPITSHSYVVRKTDNHLFQFGEGISILECGKRQKKSF</sequence>
<organism evidence="2 3">
    <name type="scientific">Caenorhabditis nigoni</name>
    <dbReference type="NCBI Taxonomy" id="1611254"/>
    <lineage>
        <taxon>Eukaryota</taxon>
        <taxon>Metazoa</taxon>
        <taxon>Ecdysozoa</taxon>
        <taxon>Nematoda</taxon>
        <taxon>Chromadorea</taxon>
        <taxon>Rhabditida</taxon>
        <taxon>Rhabditina</taxon>
        <taxon>Rhabditomorpha</taxon>
        <taxon>Rhabditoidea</taxon>
        <taxon>Rhabditidae</taxon>
        <taxon>Peloderinae</taxon>
        <taxon>Caenorhabditis</taxon>
    </lineage>
</organism>